<dbReference type="EMBL" id="RCUX01000002">
    <property type="protein sequence ID" value="RLP77437.1"/>
    <property type="molecule type" value="Genomic_DNA"/>
</dbReference>
<dbReference type="CDD" id="cd00761">
    <property type="entry name" value="Glyco_tranf_GTA_type"/>
    <property type="match status" value="1"/>
</dbReference>
<dbReference type="GO" id="GO:0016740">
    <property type="term" value="F:transferase activity"/>
    <property type="evidence" value="ECO:0007669"/>
    <property type="project" value="UniProtKB-KW"/>
</dbReference>
<evidence type="ECO:0000313" key="3">
    <source>
        <dbReference type="Proteomes" id="UP000272503"/>
    </source>
</evidence>
<organism evidence="2 3">
    <name type="scientific">Mycetocola tolaasinivorans</name>
    <dbReference type="NCBI Taxonomy" id="76635"/>
    <lineage>
        <taxon>Bacteria</taxon>
        <taxon>Bacillati</taxon>
        <taxon>Actinomycetota</taxon>
        <taxon>Actinomycetes</taxon>
        <taxon>Micrococcales</taxon>
        <taxon>Microbacteriaceae</taxon>
        <taxon>Mycetocola</taxon>
    </lineage>
</organism>
<dbReference type="Pfam" id="PF00535">
    <property type="entry name" value="Glycos_transf_2"/>
    <property type="match status" value="1"/>
</dbReference>
<dbReference type="SUPFAM" id="SSF53448">
    <property type="entry name" value="Nucleotide-diphospho-sugar transferases"/>
    <property type="match status" value="1"/>
</dbReference>
<evidence type="ECO:0000259" key="1">
    <source>
        <dbReference type="Pfam" id="PF00535"/>
    </source>
</evidence>
<name>A0A3L7AB44_9MICO</name>
<dbReference type="InterPro" id="IPR050834">
    <property type="entry name" value="Glycosyltransf_2"/>
</dbReference>
<reference evidence="2 3" key="1">
    <citation type="submission" date="2018-10" db="EMBL/GenBank/DDBJ databases">
        <authorList>
            <person name="Li J."/>
        </authorList>
    </citation>
    <scope>NUCLEOTIDE SEQUENCE [LARGE SCALE GENOMIC DNA]</scope>
    <source>
        <strain evidence="2 3">IF 016277</strain>
    </source>
</reference>
<dbReference type="InterPro" id="IPR029044">
    <property type="entry name" value="Nucleotide-diphossugar_trans"/>
</dbReference>
<dbReference type="InterPro" id="IPR001173">
    <property type="entry name" value="Glyco_trans_2-like"/>
</dbReference>
<dbReference type="OrthoDB" id="7615426at2"/>
<gene>
    <name evidence="2" type="ORF">D9V32_03035</name>
</gene>
<dbReference type="Proteomes" id="UP000272503">
    <property type="component" value="Unassembled WGS sequence"/>
</dbReference>
<proteinExistence type="predicted"/>
<dbReference type="PANTHER" id="PTHR43685">
    <property type="entry name" value="GLYCOSYLTRANSFERASE"/>
    <property type="match status" value="1"/>
</dbReference>
<dbReference type="PANTHER" id="PTHR43685:SF2">
    <property type="entry name" value="GLYCOSYLTRANSFERASE 2-LIKE DOMAIN-CONTAINING PROTEIN"/>
    <property type="match status" value="1"/>
</dbReference>
<comment type="caution">
    <text evidence="2">The sequence shown here is derived from an EMBL/GenBank/DDBJ whole genome shotgun (WGS) entry which is preliminary data.</text>
</comment>
<dbReference type="GO" id="GO:0044010">
    <property type="term" value="P:single-species biofilm formation"/>
    <property type="evidence" value="ECO:0007669"/>
    <property type="project" value="TreeGrafter"/>
</dbReference>
<accession>A0A3L7AB44</accession>
<keyword evidence="2" id="KW-0808">Transferase</keyword>
<dbReference type="AlphaFoldDB" id="A0A3L7AB44"/>
<evidence type="ECO:0000313" key="2">
    <source>
        <dbReference type="EMBL" id="RLP77437.1"/>
    </source>
</evidence>
<sequence length="291" mass="32613">MPNVADVTCVIPTHDRDVSLKRAVESVLGQTQQPKRIVVVDDLGADSTRALVESYAAVVYIDGSQIDEKSAGSSRNLGARNLSTKWIAFLDDDDEWAPTFLEELFKAAERRPAISLLVSWSDLSYENGRLVPASRMAEGHTQRDVVAKNPGFTGSNFLIRASTFRELGGFDGSLWVANDLDFITRYLGSKNVYGVVQESLVLIGVGDGQEHLTSRSRRHAEGIKRYLSKHRGKANFIQRRPLLRRYHLASRYPGQSRTRAMGHFALQLFYSSPKDILVVIERRLRGDSEVY</sequence>
<feature type="domain" description="Glycosyltransferase 2-like" evidence="1">
    <location>
        <begin position="9"/>
        <end position="167"/>
    </location>
</feature>
<protein>
    <submittedName>
        <fullName evidence="2">Glycosyltransferase family 2 protein</fullName>
    </submittedName>
</protein>
<dbReference type="Gene3D" id="3.90.550.10">
    <property type="entry name" value="Spore Coat Polysaccharide Biosynthesis Protein SpsA, Chain A"/>
    <property type="match status" value="1"/>
</dbReference>
<keyword evidence="3" id="KW-1185">Reference proteome</keyword>